<dbReference type="AlphaFoldDB" id="A0A022XQT5"/>
<evidence type="ECO:0000313" key="3">
    <source>
        <dbReference type="Proteomes" id="UP000023623"/>
    </source>
</evidence>
<protein>
    <submittedName>
        <fullName evidence="2">Uncharacterized protein</fullName>
    </submittedName>
</protein>
<sequence length="107" mass="11455">MASNVSVQEVSKCQCVCALLLLSVIERVEVEIEVDAKPSSPPWAVLPPPAALVAPRELLTKAAESRHLATEQTKKTRRSGTNNADRKTGADEMALVRGETWGDGSAD</sequence>
<dbReference type="Proteomes" id="UP000023623">
    <property type="component" value="Unassembled WGS sequence"/>
</dbReference>
<gene>
    <name evidence="2" type="ORF">H105_05299</name>
</gene>
<evidence type="ECO:0000313" key="2">
    <source>
        <dbReference type="EMBL" id="EZF72688.1"/>
    </source>
</evidence>
<feature type="compositionally biased region" description="Basic and acidic residues" evidence="1">
    <location>
        <begin position="64"/>
        <end position="74"/>
    </location>
</feature>
<reference evidence="2 3" key="1">
    <citation type="submission" date="2014-02" db="EMBL/GenBank/DDBJ databases">
        <title>The Genome Sequence of Trichophyton rubrum (morphotype soudanense) CBS 452.61.</title>
        <authorList>
            <consortium name="The Broad Institute Genomics Platform"/>
            <person name="Cuomo C.A."/>
            <person name="White T.C."/>
            <person name="Graser Y."/>
            <person name="Martinez-Rossi N."/>
            <person name="Heitman J."/>
            <person name="Young S.K."/>
            <person name="Zeng Q."/>
            <person name="Gargeya S."/>
            <person name="Abouelleil A."/>
            <person name="Alvarado L."/>
            <person name="Chapman S.B."/>
            <person name="Gainer-Dewar J."/>
            <person name="Goldberg J."/>
            <person name="Griggs A."/>
            <person name="Gujja S."/>
            <person name="Hansen M."/>
            <person name="Howarth C."/>
            <person name="Imamovic A."/>
            <person name="Larimer J."/>
            <person name="Martinez D."/>
            <person name="Murphy C."/>
            <person name="Pearson M.D."/>
            <person name="Persinoti G."/>
            <person name="Poon T."/>
            <person name="Priest M."/>
            <person name="Roberts A.D."/>
            <person name="Saif S."/>
            <person name="Shea T.D."/>
            <person name="Sykes S.N."/>
            <person name="Wortman J."/>
            <person name="Nusbaum C."/>
            <person name="Birren B."/>
        </authorList>
    </citation>
    <scope>NUCLEOTIDE SEQUENCE [LARGE SCALE GENOMIC DNA]</scope>
    <source>
        <strain evidence="2 3">CBS 452.61</strain>
    </source>
</reference>
<keyword evidence="3" id="KW-1185">Reference proteome</keyword>
<evidence type="ECO:0000256" key="1">
    <source>
        <dbReference type="SAM" id="MobiDB-lite"/>
    </source>
</evidence>
<dbReference type="HOGENOM" id="CLU_2211870_0_0_1"/>
<organism evidence="2 3">
    <name type="scientific">Trichophyton soudanense CBS 452.61</name>
    <dbReference type="NCBI Taxonomy" id="1215331"/>
    <lineage>
        <taxon>Eukaryota</taxon>
        <taxon>Fungi</taxon>
        <taxon>Dikarya</taxon>
        <taxon>Ascomycota</taxon>
        <taxon>Pezizomycotina</taxon>
        <taxon>Eurotiomycetes</taxon>
        <taxon>Eurotiomycetidae</taxon>
        <taxon>Onygenales</taxon>
        <taxon>Arthrodermataceae</taxon>
        <taxon>Trichophyton</taxon>
    </lineage>
</organism>
<feature type="region of interest" description="Disordered" evidence="1">
    <location>
        <begin position="64"/>
        <end position="107"/>
    </location>
</feature>
<name>A0A022XQT5_TRISD</name>
<proteinExistence type="predicted"/>
<accession>A0A022XQT5</accession>
<dbReference type="EMBL" id="KK208871">
    <property type="protein sequence ID" value="EZF72688.1"/>
    <property type="molecule type" value="Genomic_DNA"/>
</dbReference>